<evidence type="ECO:0000256" key="12">
    <source>
        <dbReference type="ARBA" id="ARBA00051779"/>
    </source>
</evidence>
<dbReference type="InterPro" id="IPR013785">
    <property type="entry name" value="Aldolase_TIM"/>
</dbReference>
<keyword evidence="18" id="KW-0547">Nucleotide-binding</keyword>
<keyword evidence="4" id="KW-0507">mRNA processing</keyword>
<dbReference type="Gene3D" id="3.20.20.70">
    <property type="entry name" value="Aldolase class I"/>
    <property type="match status" value="1"/>
</dbReference>
<evidence type="ECO:0000256" key="11">
    <source>
        <dbReference type="ARBA" id="ARBA00050434"/>
    </source>
</evidence>
<evidence type="ECO:0000256" key="6">
    <source>
        <dbReference type="ARBA" id="ARBA00022857"/>
    </source>
</evidence>
<dbReference type="FunCoup" id="A0A1D2VQH5">
    <property type="interactions" value="144"/>
</dbReference>
<dbReference type="OrthoDB" id="9977870at2759"/>
<keyword evidence="2 16" id="KW-0285">Flavoprotein</keyword>
<comment type="cofactor">
    <cofactor evidence="1 16 18">
        <name>FMN</name>
        <dbReference type="ChEBI" id="CHEBI:58210"/>
    </cofactor>
</comment>
<dbReference type="FunFam" id="3.20.20.70:FF:000159">
    <property type="entry name" value="tRNA-dihydrouridine synthase 4"/>
    <property type="match status" value="1"/>
</dbReference>
<dbReference type="InterPro" id="IPR001269">
    <property type="entry name" value="DUS_fam"/>
</dbReference>
<dbReference type="PIRSF" id="PIRSF006621">
    <property type="entry name" value="Dus"/>
    <property type="match status" value="1"/>
</dbReference>
<dbReference type="Pfam" id="PF01207">
    <property type="entry name" value="Dus"/>
    <property type="match status" value="1"/>
</dbReference>
<dbReference type="PANTHER" id="PTHR11082">
    <property type="entry name" value="TRNA-DIHYDROURIDINE SYNTHASE"/>
    <property type="match status" value="1"/>
</dbReference>
<comment type="similarity">
    <text evidence="15">Belongs to the Dus family. Dus4 subfamily.</text>
</comment>
<comment type="catalytic activity">
    <reaction evidence="9">
        <text>a 5,6-dihydrouridine in mRNA + NAD(+) = a uridine in mRNA + NADH + H(+)</text>
        <dbReference type="Rhea" id="RHEA:69851"/>
        <dbReference type="Rhea" id="RHEA-COMP:14658"/>
        <dbReference type="Rhea" id="RHEA-COMP:17789"/>
        <dbReference type="ChEBI" id="CHEBI:15378"/>
        <dbReference type="ChEBI" id="CHEBI:57540"/>
        <dbReference type="ChEBI" id="CHEBI:57945"/>
        <dbReference type="ChEBI" id="CHEBI:65315"/>
        <dbReference type="ChEBI" id="CHEBI:74443"/>
    </reaction>
    <physiologicalReaction direction="right-to-left" evidence="9">
        <dbReference type="Rhea" id="RHEA:69853"/>
    </physiologicalReaction>
</comment>
<evidence type="ECO:0000256" key="4">
    <source>
        <dbReference type="ARBA" id="ARBA00022664"/>
    </source>
</evidence>
<feature type="domain" description="DUS-like FMN-binding" evidence="19">
    <location>
        <begin position="40"/>
        <end position="336"/>
    </location>
</feature>
<evidence type="ECO:0000256" key="16">
    <source>
        <dbReference type="PIRNR" id="PIRNR006621"/>
    </source>
</evidence>
<comment type="catalytic activity">
    <reaction evidence="12">
        <text>5,6-dihydrouridine(20a) in tRNA + NAD(+) = uridine(20a) in tRNA + NADH + H(+)</text>
        <dbReference type="Rhea" id="RHEA:53348"/>
        <dbReference type="Rhea" id="RHEA-COMP:13535"/>
        <dbReference type="Rhea" id="RHEA-COMP:13536"/>
        <dbReference type="ChEBI" id="CHEBI:15378"/>
        <dbReference type="ChEBI" id="CHEBI:57540"/>
        <dbReference type="ChEBI" id="CHEBI:57945"/>
        <dbReference type="ChEBI" id="CHEBI:65315"/>
        <dbReference type="ChEBI" id="CHEBI:74443"/>
        <dbReference type="EC" id="1.3.1.90"/>
    </reaction>
    <physiologicalReaction direction="right-to-left" evidence="12">
        <dbReference type="Rhea" id="RHEA:53350"/>
    </physiologicalReaction>
</comment>
<evidence type="ECO:0000256" key="8">
    <source>
        <dbReference type="ARBA" id="ARBA00023027"/>
    </source>
</evidence>
<evidence type="ECO:0000256" key="7">
    <source>
        <dbReference type="ARBA" id="ARBA00023002"/>
    </source>
</evidence>
<evidence type="ECO:0000256" key="1">
    <source>
        <dbReference type="ARBA" id="ARBA00001917"/>
    </source>
</evidence>
<feature type="binding site" evidence="18">
    <location>
        <position position="94"/>
    </location>
    <ligand>
        <name>FMN</name>
        <dbReference type="ChEBI" id="CHEBI:58210"/>
    </ligand>
</feature>
<keyword evidence="5 16" id="KW-0819">tRNA processing</keyword>
<evidence type="ECO:0000256" key="13">
    <source>
        <dbReference type="ARBA" id="ARBA00051932"/>
    </source>
</evidence>
<sequence>MTTKVSPSFARISPRNSAHNPINIFKECKKQGRPAFISGPMVRYSKLPFRELVRNYNVDIVYSPMILAREFVRNEIARCSDFTTNDKDRSLVVQVGSNNVVDFLRFIEMIHPYCDAIGLNCGCPVKEQVRSGIGAALMSEPEKVAEMIKAAKDKFGDKVTLETKIRIHKDIQETVRFVKMVEAAGVDWITVHGRTQTTRSSQPANFEAIKIIKESVSVPVVANGDCFSLEDAHRIANDTGVDGVMAVRGILENPAMFSGYKQVPWGAIERFFSIGVSYSLPFRVFQHHLSTMLESQISKQLRLELNNCKTLVELIDWFDAHFMLRRSTEEGYGKGVEVDYLVRPKENECSFNL</sequence>
<dbReference type="GO" id="GO:0106414">
    <property type="term" value="F:mRNA dihydrouridine synthase activity"/>
    <property type="evidence" value="ECO:0007669"/>
    <property type="project" value="RHEA"/>
</dbReference>
<comment type="function">
    <text evidence="16">Catalyzes the synthesis of dihydrouridine, a modified base found in the D-loop of most tRNAs.</text>
</comment>
<reference evidence="21" key="1">
    <citation type="submission" date="2016-05" db="EMBL/GenBank/DDBJ databases">
        <title>Comparative genomics of biotechnologically important yeasts.</title>
        <authorList>
            <consortium name="DOE Joint Genome Institute"/>
            <person name="Riley R."/>
            <person name="Haridas S."/>
            <person name="Wolfe K.H."/>
            <person name="Lopes M.R."/>
            <person name="Hittinger C.T."/>
            <person name="Goker M."/>
            <person name="Salamov A."/>
            <person name="Wisecaver J."/>
            <person name="Long T.M."/>
            <person name="Aerts A.L."/>
            <person name="Barry K."/>
            <person name="Choi C."/>
            <person name="Clum A."/>
            <person name="Coughlan A.Y."/>
            <person name="Deshpande S."/>
            <person name="Douglass A.P."/>
            <person name="Hanson S.J."/>
            <person name="Klenk H.-P."/>
            <person name="Labutti K."/>
            <person name="Lapidus A."/>
            <person name="Lindquist E."/>
            <person name="Lipzen A."/>
            <person name="Meier-Kolthoff J.P."/>
            <person name="Ohm R.A."/>
            <person name="Otillar R.P."/>
            <person name="Pangilinan J."/>
            <person name="Peng Y."/>
            <person name="Rokas A."/>
            <person name="Rosa C.A."/>
            <person name="Scheuner C."/>
            <person name="Sibirny A.A."/>
            <person name="Slot J.C."/>
            <person name="Stielow J.B."/>
            <person name="Sun H."/>
            <person name="Kurtzman C.P."/>
            <person name="Blackwell M."/>
            <person name="Grigoriev I.V."/>
            <person name="Jeffries T.W."/>
        </authorList>
    </citation>
    <scope>NUCLEOTIDE SEQUENCE [LARGE SCALE GENOMIC DNA]</scope>
    <source>
        <strain evidence="21">DSM 1968</strain>
    </source>
</reference>
<evidence type="ECO:0000256" key="10">
    <source>
        <dbReference type="ARBA" id="ARBA00049447"/>
    </source>
</evidence>
<dbReference type="GO" id="GO:0050660">
    <property type="term" value="F:flavin adenine dinucleotide binding"/>
    <property type="evidence" value="ECO:0007669"/>
    <property type="project" value="InterPro"/>
</dbReference>
<dbReference type="GeneID" id="30965991"/>
<dbReference type="CDD" id="cd02801">
    <property type="entry name" value="DUS_like_FMN"/>
    <property type="match status" value="1"/>
</dbReference>
<dbReference type="Proteomes" id="UP000095038">
    <property type="component" value="Unassembled WGS sequence"/>
</dbReference>
<organism evidence="20 21">
    <name type="scientific">Ascoidea rubescens DSM 1968</name>
    <dbReference type="NCBI Taxonomy" id="1344418"/>
    <lineage>
        <taxon>Eukaryota</taxon>
        <taxon>Fungi</taxon>
        <taxon>Dikarya</taxon>
        <taxon>Ascomycota</taxon>
        <taxon>Saccharomycotina</taxon>
        <taxon>Saccharomycetes</taxon>
        <taxon>Ascoideaceae</taxon>
        <taxon>Ascoidea</taxon>
    </lineage>
</organism>
<dbReference type="EC" id="1.3.1.-" evidence="16"/>
<keyword evidence="7 16" id="KW-0560">Oxidoreductase</keyword>
<keyword evidence="8" id="KW-0520">NAD</keyword>
<dbReference type="AlphaFoldDB" id="A0A1D2VQH5"/>
<accession>A0A1D2VQH5</accession>
<dbReference type="PANTHER" id="PTHR11082:SF31">
    <property type="entry name" value="TRNA-DIHYDROURIDINE(20A_20B) SYNTHASE [NAD(P)+]-LIKE"/>
    <property type="match status" value="1"/>
</dbReference>
<dbReference type="InParanoid" id="A0A1D2VQH5"/>
<dbReference type="RefSeq" id="XP_020050124.1">
    <property type="nucleotide sequence ID" value="XM_020192355.1"/>
</dbReference>
<comment type="similarity">
    <text evidence="16">Belongs to the dus family.</text>
</comment>
<dbReference type="STRING" id="1344418.A0A1D2VQH5"/>
<keyword evidence="3 16" id="KW-0288">FMN</keyword>
<keyword evidence="21" id="KW-1185">Reference proteome</keyword>
<evidence type="ECO:0000313" key="20">
    <source>
        <dbReference type="EMBL" id="ODV63817.1"/>
    </source>
</evidence>
<comment type="catalytic activity">
    <reaction evidence="14">
        <text>5,6-dihydrouridine(20a) in tRNA + NADP(+) = uridine(20a) in tRNA + NADPH + H(+)</text>
        <dbReference type="Rhea" id="RHEA:53344"/>
        <dbReference type="Rhea" id="RHEA-COMP:13535"/>
        <dbReference type="Rhea" id="RHEA-COMP:13536"/>
        <dbReference type="ChEBI" id="CHEBI:15378"/>
        <dbReference type="ChEBI" id="CHEBI:57783"/>
        <dbReference type="ChEBI" id="CHEBI:58349"/>
        <dbReference type="ChEBI" id="CHEBI:65315"/>
        <dbReference type="ChEBI" id="CHEBI:74443"/>
        <dbReference type="EC" id="1.3.1.90"/>
    </reaction>
    <physiologicalReaction direction="right-to-left" evidence="14">
        <dbReference type="Rhea" id="RHEA:53346"/>
    </physiologicalReaction>
</comment>
<dbReference type="GO" id="GO:0102266">
    <property type="term" value="F:tRNA-dihydrouridine20a synthase activity"/>
    <property type="evidence" value="ECO:0007669"/>
    <property type="project" value="UniProtKB-EC"/>
</dbReference>
<dbReference type="SUPFAM" id="SSF51395">
    <property type="entry name" value="FMN-linked oxidoreductases"/>
    <property type="match status" value="1"/>
</dbReference>
<evidence type="ECO:0000256" key="17">
    <source>
        <dbReference type="PIRSR" id="PIRSR006621-1"/>
    </source>
</evidence>
<comment type="catalytic activity">
    <reaction evidence="10">
        <text>a 5,6-dihydrouridine in mRNA + NADP(+) = a uridine in mRNA + NADPH + H(+)</text>
        <dbReference type="Rhea" id="RHEA:69855"/>
        <dbReference type="Rhea" id="RHEA-COMP:14658"/>
        <dbReference type="Rhea" id="RHEA-COMP:17789"/>
        <dbReference type="ChEBI" id="CHEBI:15378"/>
        <dbReference type="ChEBI" id="CHEBI:57783"/>
        <dbReference type="ChEBI" id="CHEBI:58349"/>
        <dbReference type="ChEBI" id="CHEBI:65315"/>
        <dbReference type="ChEBI" id="CHEBI:74443"/>
    </reaction>
    <physiologicalReaction direction="right-to-left" evidence="10">
        <dbReference type="Rhea" id="RHEA:69857"/>
    </physiologicalReaction>
</comment>
<comment type="catalytic activity">
    <reaction evidence="13">
        <text>5,6-dihydrouridine(20b) in tRNA + NAD(+) = uridine(20b) in tRNA + NADH + H(+)</text>
        <dbReference type="Rhea" id="RHEA:53352"/>
        <dbReference type="Rhea" id="RHEA-COMP:13537"/>
        <dbReference type="Rhea" id="RHEA-COMP:13538"/>
        <dbReference type="ChEBI" id="CHEBI:15378"/>
        <dbReference type="ChEBI" id="CHEBI:57540"/>
        <dbReference type="ChEBI" id="CHEBI:57945"/>
        <dbReference type="ChEBI" id="CHEBI:65315"/>
        <dbReference type="ChEBI" id="CHEBI:74443"/>
        <dbReference type="EC" id="1.3.1.90"/>
    </reaction>
    <physiologicalReaction direction="right-to-left" evidence="13">
        <dbReference type="Rhea" id="RHEA:53354"/>
    </physiologicalReaction>
</comment>
<feature type="binding site" evidence="18">
    <location>
        <begin position="40"/>
        <end position="42"/>
    </location>
    <ligand>
        <name>FMN</name>
        <dbReference type="ChEBI" id="CHEBI:58210"/>
    </ligand>
</feature>
<evidence type="ECO:0000256" key="3">
    <source>
        <dbReference type="ARBA" id="ARBA00022643"/>
    </source>
</evidence>
<evidence type="ECO:0000256" key="14">
    <source>
        <dbReference type="ARBA" id="ARBA00052996"/>
    </source>
</evidence>
<dbReference type="PROSITE" id="PS01136">
    <property type="entry name" value="UPF0034"/>
    <property type="match status" value="1"/>
</dbReference>
<evidence type="ECO:0000256" key="2">
    <source>
        <dbReference type="ARBA" id="ARBA00022630"/>
    </source>
</evidence>
<evidence type="ECO:0000313" key="21">
    <source>
        <dbReference type="Proteomes" id="UP000095038"/>
    </source>
</evidence>
<dbReference type="InterPro" id="IPR035587">
    <property type="entry name" value="DUS-like_FMN-bd"/>
</dbReference>
<feature type="binding site" evidence="18">
    <location>
        <position position="192"/>
    </location>
    <ligand>
        <name>FMN</name>
        <dbReference type="ChEBI" id="CHEBI:58210"/>
    </ligand>
</feature>
<dbReference type="GO" id="GO:0102267">
    <property type="term" value="F:tRNA-dihydrouridine20b synthase activity"/>
    <property type="evidence" value="ECO:0007669"/>
    <property type="project" value="EnsemblFungi"/>
</dbReference>
<gene>
    <name evidence="20" type="ORF">ASCRUDRAFT_73586</name>
</gene>
<protein>
    <recommendedName>
        <fullName evidence="16">tRNA-dihydrouridine synthase</fullName>
        <ecNumber evidence="16">1.3.1.-</ecNumber>
    </recommendedName>
</protein>
<evidence type="ECO:0000256" key="5">
    <source>
        <dbReference type="ARBA" id="ARBA00022694"/>
    </source>
</evidence>
<dbReference type="GO" id="GO:0006397">
    <property type="term" value="P:mRNA processing"/>
    <property type="evidence" value="ECO:0007669"/>
    <property type="project" value="UniProtKB-KW"/>
</dbReference>
<evidence type="ECO:0000256" key="9">
    <source>
        <dbReference type="ARBA" id="ARBA00048342"/>
    </source>
</evidence>
<dbReference type="EMBL" id="KV454475">
    <property type="protein sequence ID" value="ODV63817.1"/>
    <property type="molecule type" value="Genomic_DNA"/>
</dbReference>
<dbReference type="InterPro" id="IPR018517">
    <property type="entry name" value="tRNA_hU_synthase_CS"/>
</dbReference>
<name>A0A1D2VQH5_9ASCO</name>
<keyword evidence="6" id="KW-0521">NADP</keyword>
<proteinExistence type="inferred from homology"/>
<evidence type="ECO:0000259" key="19">
    <source>
        <dbReference type="Pfam" id="PF01207"/>
    </source>
</evidence>
<evidence type="ECO:0000256" key="18">
    <source>
        <dbReference type="PIRSR" id="PIRSR006621-2"/>
    </source>
</evidence>
<evidence type="ECO:0000256" key="15">
    <source>
        <dbReference type="ARBA" id="ARBA00060741"/>
    </source>
</evidence>
<comment type="catalytic activity">
    <reaction evidence="11">
        <text>5,6-dihydrouridine(20b) in tRNA + NADP(+) = uridine(20b) in tRNA + NADPH + H(+)</text>
        <dbReference type="Rhea" id="RHEA:53356"/>
        <dbReference type="Rhea" id="RHEA-COMP:13537"/>
        <dbReference type="Rhea" id="RHEA-COMP:13538"/>
        <dbReference type="ChEBI" id="CHEBI:15378"/>
        <dbReference type="ChEBI" id="CHEBI:57783"/>
        <dbReference type="ChEBI" id="CHEBI:58349"/>
        <dbReference type="ChEBI" id="CHEBI:65315"/>
        <dbReference type="ChEBI" id="CHEBI:74443"/>
        <dbReference type="EC" id="1.3.1.90"/>
    </reaction>
    <physiologicalReaction direction="right-to-left" evidence="11">
        <dbReference type="Rhea" id="RHEA:53358"/>
    </physiologicalReaction>
</comment>
<feature type="active site" description="Proton donor" evidence="17">
    <location>
        <position position="123"/>
    </location>
</feature>